<proteinExistence type="predicted"/>
<protein>
    <submittedName>
        <fullName evidence="1">Uncharacterized protein</fullName>
    </submittedName>
</protein>
<dbReference type="Proteomes" id="UP000019277">
    <property type="component" value="Unassembled WGS sequence"/>
</dbReference>
<dbReference type="EMBL" id="AYXG01000004">
    <property type="protein sequence ID" value="EWC64524.1"/>
    <property type="molecule type" value="Genomic_DNA"/>
</dbReference>
<reference evidence="1 2" key="1">
    <citation type="journal article" date="2014" name="Genome Announc.">
        <title>Draft Genome Sequence of the Antitrypanosomally Active Sponge-Associated Bacterium Actinokineospora sp. Strain EG49.</title>
        <authorList>
            <person name="Harjes J."/>
            <person name="Ryu T."/>
            <person name="Abdelmohsen U.R."/>
            <person name="Moitinho-Silva L."/>
            <person name="Horn H."/>
            <person name="Ravasi T."/>
            <person name="Hentschel U."/>
        </authorList>
    </citation>
    <scope>NUCLEOTIDE SEQUENCE [LARGE SCALE GENOMIC DNA]</scope>
    <source>
        <strain evidence="1 2">EG49</strain>
    </source>
</reference>
<evidence type="ECO:0000313" key="1">
    <source>
        <dbReference type="EMBL" id="EWC64524.1"/>
    </source>
</evidence>
<keyword evidence="2" id="KW-1185">Reference proteome</keyword>
<dbReference type="AlphaFoldDB" id="W7JEV7"/>
<dbReference type="STRING" id="909613.UO65_0131"/>
<organism evidence="1 2">
    <name type="scientific">Actinokineospora spheciospongiae</name>
    <dbReference type="NCBI Taxonomy" id="909613"/>
    <lineage>
        <taxon>Bacteria</taxon>
        <taxon>Bacillati</taxon>
        <taxon>Actinomycetota</taxon>
        <taxon>Actinomycetes</taxon>
        <taxon>Pseudonocardiales</taxon>
        <taxon>Pseudonocardiaceae</taxon>
        <taxon>Actinokineospora</taxon>
    </lineage>
</organism>
<gene>
    <name evidence="1" type="ORF">UO65_0131</name>
</gene>
<accession>W7JEV7</accession>
<name>W7JEV7_9PSEU</name>
<comment type="caution">
    <text evidence="1">The sequence shown here is derived from an EMBL/GenBank/DDBJ whole genome shotgun (WGS) entry which is preliminary data.</text>
</comment>
<evidence type="ECO:0000313" key="2">
    <source>
        <dbReference type="Proteomes" id="UP000019277"/>
    </source>
</evidence>
<sequence length="140" mass="14378">MLVALFSVKGSPGVSTLALGLAVGWPATQRVLLVEARLPVSRPLVLPIGDGHPAERIAREVDIHPLGRVPDDSRGAAVLGGRHAPFDRRFGGTAATALGRAAHGIATVLAAHPWPPTSATTPAPAGCAEADLEPRPIRAC</sequence>